<dbReference type="InterPro" id="IPR003918">
    <property type="entry name" value="NADH_UbQ_OxRdtase"/>
</dbReference>
<feature type="transmembrane region" description="Helical" evidence="9">
    <location>
        <begin position="295"/>
        <end position="316"/>
    </location>
</feature>
<feature type="domain" description="NADH:quinone oxidoreductase/Mrp antiporter transmembrane" evidence="10">
    <location>
        <begin position="125"/>
        <end position="410"/>
    </location>
</feature>
<evidence type="ECO:0000256" key="1">
    <source>
        <dbReference type="ARBA" id="ARBA00004127"/>
    </source>
</evidence>
<feature type="transmembrane region" description="Helical" evidence="9">
    <location>
        <begin position="30"/>
        <end position="48"/>
    </location>
</feature>
<feature type="transmembrane region" description="Helical" evidence="9">
    <location>
        <begin position="200"/>
        <end position="218"/>
    </location>
</feature>
<feature type="transmembrane region" description="Helical" evidence="9">
    <location>
        <begin position="108"/>
        <end position="125"/>
    </location>
</feature>
<dbReference type="GO" id="GO:0042773">
    <property type="term" value="P:ATP synthesis coupled electron transport"/>
    <property type="evidence" value="ECO:0007669"/>
    <property type="project" value="InterPro"/>
</dbReference>
<feature type="transmembrane region" description="Helical" evidence="9">
    <location>
        <begin position="6"/>
        <end position="23"/>
    </location>
</feature>
<feature type="domain" description="NADH:ubiquinone oxidoreductase chain 4 N-terminal" evidence="11">
    <location>
        <begin position="66"/>
        <end position="119"/>
    </location>
</feature>
<keyword evidence="12" id="KW-0560">Oxidoreductase</keyword>
<gene>
    <name evidence="12" type="ORF">GRI47_05510</name>
</gene>
<dbReference type="EC" id="1.6.5.11" evidence="12"/>
<evidence type="ECO:0000256" key="6">
    <source>
        <dbReference type="ARBA" id="ARBA00023027"/>
    </source>
</evidence>
<dbReference type="InterPro" id="IPR000260">
    <property type="entry name" value="NADH4_N"/>
</dbReference>
<evidence type="ECO:0000256" key="9">
    <source>
        <dbReference type="SAM" id="Phobius"/>
    </source>
</evidence>
<proteinExistence type="inferred from homology"/>
<evidence type="ECO:0000313" key="13">
    <source>
        <dbReference type="Proteomes" id="UP000430272"/>
    </source>
</evidence>
<evidence type="ECO:0000256" key="7">
    <source>
        <dbReference type="ARBA" id="ARBA00023136"/>
    </source>
</evidence>
<feature type="transmembrane region" description="Helical" evidence="9">
    <location>
        <begin position="365"/>
        <end position="386"/>
    </location>
</feature>
<evidence type="ECO:0000259" key="10">
    <source>
        <dbReference type="Pfam" id="PF00361"/>
    </source>
</evidence>
<feature type="transmembrane region" description="Helical" evidence="9">
    <location>
        <begin position="442"/>
        <end position="460"/>
    </location>
</feature>
<dbReference type="GO" id="GO:0012505">
    <property type="term" value="C:endomembrane system"/>
    <property type="evidence" value="ECO:0007669"/>
    <property type="project" value="UniProtKB-SubCell"/>
</dbReference>
<dbReference type="RefSeq" id="WP_160660322.1">
    <property type="nucleotide sequence ID" value="NZ_BAABDV010000001.1"/>
</dbReference>
<evidence type="ECO:0000256" key="2">
    <source>
        <dbReference type="ARBA" id="ARBA00009025"/>
    </source>
</evidence>
<dbReference type="InterPro" id="IPR010227">
    <property type="entry name" value="NADH_Q_OxRdtase_chainM/4"/>
</dbReference>
<comment type="similarity">
    <text evidence="2">Belongs to the complex I subunit 4 family.</text>
</comment>
<dbReference type="GO" id="GO:0016020">
    <property type="term" value="C:membrane"/>
    <property type="evidence" value="ECO:0007669"/>
    <property type="project" value="UniProtKB-SubCell"/>
</dbReference>
<feature type="transmembrane region" description="Helical" evidence="9">
    <location>
        <begin position="398"/>
        <end position="421"/>
    </location>
</feature>
<feature type="transmembrane region" description="Helical" evidence="9">
    <location>
        <begin position="161"/>
        <end position="180"/>
    </location>
</feature>
<evidence type="ECO:0000259" key="11">
    <source>
        <dbReference type="Pfam" id="PF01059"/>
    </source>
</evidence>
<reference evidence="12 13" key="1">
    <citation type="submission" date="2019-12" db="EMBL/GenBank/DDBJ databases">
        <title>Genomic-based taxomic classification of the family Erythrobacteraceae.</title>
        <authorList>
            <person name="Xu L."/>
        </authorList>
    </citation>
    <scope>NUCLEOTIDE SEQUENCE [LARGE SCALE GENOMIC DNA]</scope>
    <source>
        <strain evidence="12 13">JCM 17468</strain>
    </source>
</reference>
<dbReference type="InterPro" id="IPR001750">
    <property type="entry name" value="ND/Mrp_TM"/>
</dbReference>
<keyword evidence="6" id="KW-0520">NAD</keyword>
<comment type="caution">
    <text evidence="12">The sequence shown here is derived from an EMBL/GenBank/DDBJ whole genome shotgun (WGS) entry which is preliminary data.</text>
</comment>
<dbReference type="GO" id="GO:0008137">
    <property type="term" value="F:NADH dehydrogenase (ubiquinone) activity"/>
    <property type="evidence" value="ECO:0007669"/>
    <property type="project" value="InterPro"/>
</dbReference>
<name>A0A844Y5L6_9SPHN</name>
<keyword evidence="5 9" id="KW-1133">Transmembrane helix</keyword>
<dbReference type="PANTHER" id="PTHR43507">
    <property type="entry name" value="NADH-UBIQUINONE OXIDOREDUCTASE CHAIN 4"/>
    <property type="match status" value="1"/>
</dbReference>
<dbReference type="EMBL" id="WTYD01000001">
    <property type="protein sequence ID" value="MXO53465.1"/>
    <property type="molecule type" value="Genomic_DNA"/>
</dbReference>
<feature type="transmembrane region" description="Helical" evidence="9">
    <location>
        <begin position="68"/>
        <end position="96"/>
    </location>
</feature>
<protein>
    <submittedName>
        <fullName evidence="12">NADH-quinone oxidoreductase subunit M</fullName>
        <ecNumber evidence="12">1.6.5.11</ecNumber>
    </submittedName>
</protein>
<dbReference type="GO" id="GO:0048039">
    <property type="term" value="F:ubiquinone binding"/>
    <property type="evidence" value="ECO:0007669"/>
    <property type="project" value="TreeGrafter"/>
</dbReference>
<evidence type="ECO:0000256" key="3">
    <source>
        <dbReference type="ARBA" id="ARBA00022692"/>
    </source>
</evidence>
<evidence type="ECO:0000313" key="12">
    <source>
        <dbReference type="EMBL" id="MXO53465.1"/>
    </source>
</evidence>
<dbReference type="NCBIfam" id="NF004499">
    <property type="entry name" value="PRK05846.1-3"/>
    <property type="match status" value="1"/>
</dbReference>
<evidence type="ECO:0000256" key="4">
    <source>
        <dbReference type="ARBA" id="ARBA00022967"/>
    </source>
</evidence>
<keyword evidence="7 9" id="KW-0472">Membrane</keyword>
<dbReference type="PRINTS" id="PR01437">
    <property type="entry name" value="NUOXDRDTASE4"/>
</dbReference>
<accession>A0A844Y5L6</accession>
<dbReference type="Proteomes" id="UP000430272">
    <property type="component" value="Unassembled WGS sequence"/>
</dbReference>
<feature type="transmembrane region" description="Helical" evidence="9">
    <location>
        <begin position="131"/>
        <end position="149"/>
    </location>
</feature>
<feature type="transmembrane region" description="Helical" evidence="9">
    <location>
        <begin position="230"/>
        <end position="253"/>
    </location>
</feature>
<keyword evidence="13" id="KW-1185">Reference proteome</keyword>
<dbReference type="OrthoDB" id="9768329at2"/>
<dbReference type="AlphaFoldDB" id="A0A844Y5L6"/>
<organism evidence="12 13">
    <name type="scientific">Qipengyuania pelagi</name>
    <dbReference type="NCBI Taxonomy" id="994320"/>
    <lineage>
        <taxon>Bacteria</taxon>
        <taxon>Pseudomonadati</taxon>
        <taxon>Pseudomonadota</taxon>
        <taxon>Alphaproteobacteria</taxon>
        <taxon>Sphingomonadales</taxon>
        <taxon>Erythrobacteraceae</taxon>
        <taxon>Qipengyuania</taxon>
    </lineage>
</organism>
<feature type="transmembrane region" description="Helical" evidence="9">
    <location>
        <begin position="265"/>
        <end position="288"/>
    </location>
</feature>
<dbReference type="NCBIfam" id="TIGR01972">
    <property type="entry name" value="NDH_I_M"/>
    <property type="match status" value="1"/>
</dbReference>
<feature type="transmembrane region" description="Helical" evidence="9">
    <location>
        <begin position="322"/>
        <end position="344"/>
    </location>
</feature>
<keyword evidence="4" id="KW-1278">Translocase</keyword>
<dbReference type="PANTHER" id="PTHR43507:SF1">
    <property type="entry name" value="NADH-UBIQUINONE OXIDOREDUCTASE CHAIN 4"/>
    <property type="match status" value="1"/>
</dbReference>
<sequence>MEFPILSTMLAVPLVAGIACLFLPAASARLTALVATLVNLALGIALWLNYDIGGTQWQFTERADLFAVFDYALGIDGIALMLIMLSVFLMPICILASWDGIQKRVGEYMAAFLIMETLMIGVFAAQDMFLFYIFFEAGLIPMYLIIGVWGGDNRIYASYKFFLYTLLGSVVMLIAMMWMVNQAGTSDIPTLMQYDFAPGAQTWLWLAFFASFAVKMPMWPVHTWLPDAHVQAPTAGSVILAGVLLKLGGYGFIRFSLPMFPEASAQFLWLVFALSMVAVIYTSLVALVQHDMKKLIAYSSVAHMAIVTAGLFAFNVQGIEGAMMIMLGHGLVSGALFLCVGVIYDRLHTREIGRYGGLAINMPRYAFFFLLFTMASIGLPGTSNFVGEFLALAGVYEVSTWATLILTTGIILGAAYMLYLYRRVVFGIQKNADAAAMPDLSLREWAMLGPIAAAVLWMGVYPESFLAPMRADIAALEVRLARAAPAGDSGLAIGQPRAHAANYVAGAHGAETTGSAAAEGAH</sequence>
<keyword evidence="3 8" id="KW-0812">Transmembrane</keyword>
<dbReference type="Pfam" id="PF00361">
    <property type="entry name" value="Proton_antipo_M"/>
    <property type="match status" value="1"/>
</dbReference>
<dbReference type="Pfam" id="PF01059">
    <property type="entry name" value="Oxidored_q5_N"/>
    <property type="match status" value="1"/>
</dbReference>
<dbReference type="GO" id="GO:0015990">
    <property type="term" value="P:electron transport coupled proton transport"/>
    <property type="evidence" value="ECO:0007669"/>
    <property type="project" value="TreeGrafter"/>
</dbReference>
<evidence type="ECO:0000256" key="8">
    <source>
        <dbReference type="RuleBase" id="RU000320"/>
    </source>
</evidence>
<dbReference type="GO" id="GO:0003954">
    <property type="term" value="F:NADH dehydrogenase activity"/>
    <property type="evidence" value="ECO:0007669"/>
    <property type="project" value="TreeGrafter"/>
</dbReference>
<comment type="subcellular location">
    <subcellularLocation>
        <location evidence="1">Endomembrane system</location>
        <topology evidence="1">Multi-pass membrane protein</topology>
    </subcellularLocation>
    <subcellularLocation>
        <location evidence="8">Membrane</location>
        <topology evidence="8">Multi-pass membrane protein</topology>
    </subcellularLocation>
</comment>
<evidence type="ECO:0000256" key="5">
    <source>
        <dbReference type="ARBA" id="ARBA00022989"/>
    </source>
</evidence>